<name>A0A3P7JMN3_STRVU</name>
<evidence type="ECO:0000259" key="2">
    <source>
        <dbReference type="Pfam" id="PF02932"/>
    </source>
</evidence>
<proteinExistence type="predicted"/>
<reference evidence="3 4" key="1">
    <citation type="submission" date="2018-11" db="EMBL/GenBank/DDBJ databases">
        <authorList>
            <consortium name="Pathogen Informatics"/>
        </authorList>
    </citation>
    <scope>NUCLEOTIDE SEQUENCE [LARGE SCALE GENOMIC DNA]</scope>
</reference>
<evidence type="ECO:0000313" key="4">
    <source>
        <dbReference type="Proteomes" id="UP000270094"/>
    </source>
</evidence>
<dbReference type="Gene3D" id="1.20.58.390">
    <property type="entry name" value="Neurotransmitter-gated ion-channel transmembrane domain"/>
    <property type="match status" value="1"/>
</dbReference>
<protein>
    <recommendedName>
        <fullName evidence="2">Neurotransmitter-gated ion-channel transmembrane domain-containing protein</fullName>
    </recommendedName>
</protein>
<dbReference type="InterPro" id="IPR006029">
    <property type="entry name" value="Neurotrans-gated_channel_TM"/>
</dbReference>
<dbReference type="OrthoDB" id="5836844at2759"/>
<dbReference type="InterPro" id="IPR038050">
    <property type="entry name" value="Neuro_actylchol_rec"/>
</dbReference>
<feature type="domain" description="Neurotransmitter-gated ion-channel transmembrane" evidence="2">
    <location>
        <begin position="13"/>
        <end position="57"/>
    </location>
</feature>
<dbReference type="SUPFAM" id="SSF90112">
    <property type="entry name" value="Neurotransmitter-gated ion-channel transmembrane pore"/>
    <property type="match status" value="1"/>
</dbReference>
<keyword evidence="1" id="KW-1133">Transmembrane helix</keyword>
<dbReference type="EMBL" id="UYYB01106688">
    <property type="protein sequence ID" value="VDM79884.1"/>
    <property type="molecule type" value="Genomic_DNA"/>
</dbReference>
<evidence type="ECO:0000313" key="3">
    <source>
        <dbReference type="EMBL" id="VDM79884.1"/>
    </source>
</evidence>
<sequence>MWNKSTLNDFVAIMYETVELNKKIIQIRDDWKYVAMVIDRLLLLLFFGVTLGGTLGIICSAPHVFDFVDQEKV</sequence>
<keyword evidence="1" id="KW-0472">Membrane</keyword>
<dbReference type="InterPro" id="IPR036719">
    <property type="entry name" value="Neuro-gated_channel_TM_sf"/>
</dbReference>
<dbReference type="Pfam" id="PF02932">
    <property type="entry name" value="Neur_chan_memb"/>
    <property type="match status" value="1"/>
</dbReference>
<organism evidence="3 4">
    <name type="scientific">Strongylus vulgaris</name>
    <name type="common">Blood worm</name>
    <dbReference type="NCBI Taxonomy" id="40348"/>
    <lineage>
        <taxon>Eukaryota</taxon>
        <taxon>Metazoa</taxon>
        <taxon>Ecdysozoa</taxon>
        <taxon>Nematoda</taxon>
        <taxon>Chromadorea</taxon>
        <taxon>Rhabditida</taxon>
        <taxon>Rhabditina</taxon>
        <taxon>Rhabditomorpha</taxon>
        <taxon>Strongyloidea</taxon>
        <taxon>Strongylidae</taxon>
        <taxon>Strongylus</taxon>
    </lineage>
</organism>
<keyword evidence="1" id="KW-0812">Transmembrane</keyword>
<dbReference type="Proteomes" id="UP000270094">
    <property type="component" value="Unassembled WGS sequence"/>
</dbReference>
<keyword evidence="4" id="KW-1185">Reference proteome</keyword>
<dbReference type="AlphaFoldDB" id="A0A3P7JMN3"/>
<evidence type="ECO:0000256" key="1">
    <source>
        <dbReference type="SAM" id="Phobius"/>
    </source>
</evidence>
<accession>A0A3P7JMN3</accession>
<dbReference type="GO" id="GO:0016020">
    <property type="term" value="C:membrane"/>
    <property type="evidence" value="ECO:0007669"/>
    <property type="project" value="InterPro"/>
</dbReference>
<feature type="transmembrane region" description="Helical" evidence="1">
    <location>
        <begin position="41"/>
        <end position="65"/>
    </location>
</feature>
<gene>
    <name evidence="3" type="ORF">SVUK_LOCUS14882</name>
</gene>
<dbReference type="GO" id="GO:0006811">
    <property type="term" value="P:monoatomic ion transport"/>
    <property type="evidence" value="ECO:0007669"/>
    <property type="project" value="InterPro"/>
</dbReference>